<proteinExistence type="predicted"/>
<dbReference type="EMBL" id="CP015402">
    <property type="protein sequence ID" value="ANU62894.1"/>
    <property type="molecule type" value="Genomic_DNA"/>
</dbReference>
<dbReference type="KEGG" id="pary:A4V02_03595"/>
<accession>A0A1Z2XDV6</accession>
<dbReference type="PANTHER" id="PTHR10953:SF247">
    <property type="entry name" value="SLL6053 PROTEIN"/>
    <property type="match status" value="1"/>
</dbReference>
<dbReference type="InterPro" id="IPR045886">
    <property type="entry name" value="ThiF/MoeB/HesA"/>
</dbReference>
<dbReference type="InterPro" id="IPR022500">
    <property type="entry name" value="PRTRC_ThiF"/>
</dbReference>
<dbReference type="SUPFAM" id="SSF69572">
    <property type="entry name" value="Activating enzymes of the ubiquitin-like proteins"/>
    <property type="match status" value="1"/>
</dbReference>
<dbReference type="GO" id="GO:0004792">
    <property type="term" value="F:thiosulfate-cyanide sulfurtransferase activity"/>
    <property type="evidence" value="ECO:0007669"/>
    <property type="project" value="TreeGrafter"/>
</dbReference>
<evidence type="ECO:0000259" key="1">
    <source>
        <dbReference type="Pfam" id="PF00899"/>
    </source>
</evidence>
<dbReference type="Pfam" id="PF00899">
    <property type="entry name" value="ThiF"/>
    <property type="match status" value="1"/>
</dbReference>
<sequence length="262" mass="29402">MKRVHYIHNYLLNPQHPVTVNLIGVGGTGSQVLTNLARLDVTLRALNHPGLFVTVYDPDIVTEANIGRQLFGWSDIGLNKAQCLVTRINNFFGNDWAAIPDLYPVCPKDARRDNMANITITCTDNVKSRMDLWKVLKAVPESDYTNHGTPIYWLDFGNSQSSGQVVMGTVPRKIKQPESHLYETVSSLKVVTRLVRYSKVKDNDSGPSCSLAEALEKQDLFINSTLAQLGCNLLWKLFRHGMIEHHGLYLNLSTMKVNPIIL</sequence>
<dbReference type="PANTHER" id="PTHR10953">
    <property type="entry name" value="UBIQUITIN-ACTIVATING ENZYME E1"/>
    <property type="match status" value="1"/>
</dbReference>
<name>A0A1B1S7X2_9BACT</name>
<dbReference type="CDD" id="cd01483">
    <property type="entry name" value="E1_enzyme_family"/>
    <property type="match status" value="1"/>
</dbReference>
<reference evidence="3" key="1">
    <citation type="submission" date="2016-04" db="EMBL/GenBank/DDBJ databases">
        <title>Complete Genome Sequences of Twelve Strains of a Stable Defined Moderately Diverse Mouse Microbiota 2 (sDMDMm2).</title>
        <authorList>
            <person name="Uchimura Y."/>
            <person name="Wyss M."/>
            <person name="Brugiroux S."/>
            <person name="Limenitakis J.P."/>
            <person name="Stecher B."/>
            <person name="McCoy K.D."/>
            <person name="Macpherson A.J."/>
        </authorList>
    </citation>
    <scope>NUCLEOTIDE SEQUENCE [LARGE SCALE GENOMIC DNA]</scope>
    <source>
        <strain evidence="3">YL27</strain>
    </source>
</reference>
<accession>A0A1B1S7X2</accession>
<dbReference type="STRING" id="1796646.A4V02_03595"/>
<keyword evidence="3" id="KW-1185">Reference proteome</keyword>
<gene>
    <name evidence="2" type="ORF">A4V02_03595</name>
</gene>
<organism evidence="2 3">
    <name type="scientific">Muribaculum intestinale</name>
    <dbReference type="NCBI Taxonomy" id="1796646"/>
    <lineage>
        <taxon>Bacteria</taxon>
        <taxon>Pseudomonadati</taxon>
        <taxon>Bacteroidota</taxon>
        <taxon>Bacteroidia</taxon>
        <taxon>Bacteroidales</taxon>
        <taxon>Muribaculaceae</taxon>
        <taxon>Muribaculum</taxon>
    </lineage>
</organism>
<evidence type="ECO:0000313" key="2">
    <source>
        <dbReference type="EMBL" id="ANU62894.1"/>
    </source>
</evidence>
<evidence type="ECO:0000313" key="3">
    <source>
        <dbReference type="Proteomes" id="UP000186351"/>
    </source>
</evidence>
<dbReference type="GO" id="GO:0008641">
    <property type="term" value="F:ubiquitin-like modifier activating enzyme activity"/>
    <property type="evidence" value="ECO:0007669"/>
    <property type="project" value="InterPro"/>
</dbReference>
<dbReference type="NCBIfam" id="TIGR03736">
    <property type="entry name" value="PRTRC_ThiF"/>
    <property type="match status" value="1"/>
</dbReference>
<dbReference type="AlphaFoldDB" id="A0A1B1S7X2"/>
<dbReference type="Gene3D" id="3.40.50.720">
    <property type="entry name" value="NAD(P)-binding Rossmann-like Domain"/>
    <property type="match status" value="1"/>
</dbReference>
<dbReference type="OrthoDB" id="5298642at2"/>
<dbReference type="GO" id="GO:0016779">
    <property type="term" value="F:nucleotidyltransferase activity"/>
    <property type="evidence" value="ECO:0007669"/>
    <property type="project" value="TreeGrafter"/>
</dbReference>
<dbReference type="GO" id="GO:0005737">
    <property type="term" value="C:cytoplasm"/>
    <property type="evidence" value="ECO:0007669"/>
    <property type="project" value="TreeGrafter"/>
</dbReference>
<feature type="domain" description="THIF-type NAD/FAD binding fold" evidence="1">
    <location>
        <begin position="19"/>
        <end position="214"/>
    </location>
</feature>
<dbReference type="InterPro" id="IPR000594">
    <property type="entry name" value="ThiF_NAD_FAD-bd"/>
</dbReference>
<dbReference type="Proteomes" id="UP000186351">
    <property type="component" value="Chromosome"/>
</dbReference>
<dbReference type="RefSeq" id="WP_068960262.1">
    <property type="nucleotide sequence ID" value="NZ_CAJTAP010000057.1"/>
</dbReference>
<protein>
    <recommendedName>
        <fullName evidence="1">THIF-type NAD/FAD binding fold domain-containing protein</fullName>
    </recommendedName>
</protein>
<dbReference type="GeneID" id="65535928"/>
<dbReference type="InterPro" id="IPR035985">
    <property type="entry name" value="Ubiquitin-activating_enz"/>
</dbReference>